<sequence>MPLRSIYYLSIRGLANTNLLIYLTSAHGTAFYHLKAVPVLRERWSAEKTNLVGN</sequence>
<proteinExistence type="predicted"/>
<dbReference type="EMBL" id="JAHMHQ010000029">
    <property type="protein sequence ID" value="KAK1623389.1"/>
    <property type="molecule type" value="Genomic_DNA"/>
</dbReference>
<keyword evidence="2" id="KW-1185">Reference proteome</keyword>
<comment type="caution">
    <text evidence="1">The sequence shown here is derived from an EMBL/GenBank/DDBJ whole genome shotgun (WGS) entry which is preliminary data.</text>
</comment>
<reference evidence="1" key="1">
    <citation type="submission" date="2021-06" db="EMBL/GenBank/DDBJ databases">
        <title>Comparative genomics, transcriptomics and evolutionary studies reveal genomic signatures of adaptation to plant cell wall in hemibiotrophic fungi.</title>
        <authorList>
            <consortium name="DOE Joint Genome Institute"/>
            <person name="Baroncelli R."/>
            <person name="Diaz J.F."/>
            <person name="Benocci T."/>
            <person name="Peng M."/>
            <person name="Battaglia E."/>
            <person name="Haridas S."/>
            <person name="Andreopoulos W."/>
            <person name="Labutti K."/>
            <person name="Pangilinan J."/>
            <person name="Floch G.L."/>
            <person name="Makela M.R."/>
            <person name="Henrissat B."/>
            <person name="Grigoriev I.V."/>
            <person name="Crouch J.A."/>
            <person name="De Vries R.P."/>
            <person name="Sukno S.A."/>
            <person name="Thon M.R."/>
        </authorList>
    </citation>
    <scope>NUCLEOTIDE SEQUENCE</scope>
    <source>
        <strain evidence="1">CBS 102054</strain>
    </source>
</reference>
<accession>A0AAI9ZF41</accession>
<evidence type="ECO:0000313" key="1">
    <source>
        <dbReference type="EMBL" id="KAK1623389.1"/>
    </source>
</evidence>
<name>A0AAI9ZF41_9PEZI</name>
<protein>
    <submittedName>
        <fullName evidence="1">Uncharacterized protein</fullName>
    </submittedName>
</protein>
<organism evidence="1 2">
    <name type="scientific">Colletotrichum phormii</name>
    <dbReference type="NCBI Taxonomy" id="359342"/>
    <lineage>
        <taxon>Eukaryota</taxon>
        <taxon>Fungi</taxon>
        <taxon>Dikarya</taxon>
        <taxon>Ascomycota</taxon>
        <taxon>Pezizomycotina</taxon>
        <taxon>Sordariomycetes</taxon>
        <taxon>Hypocreomycetidae</taxon>
        <taxon>Glomerellales</taxon>
        <taxon>Glomerellaceae</taxon>
        <taxon>Colletotrichum</taxon>
        <taxon>Colletotrichum acutatum species complex</taxon>
    </lineage>
</organism>
<gene>
    <name evidence="1" type="ORF">BDP81DRAFT_439449</name>
</gene>
<dbReference type="RefSeq" id="XP_060439384.1">
    <property type="nucleotide sequence ID" value="XM_060591402.1"/>
</dbReference>
<evidence type="ECO:0000313" key="2">
    <source>
        <dbReference type="Proteomes" id="UP001243989"/>
    </source>
</evidence>
<dbReference type="Proteomes" id="UP001243989">
    <property type="component" value="Unassembled WGS sequence"/>
</dbReference>
<dbReference type="AlphaFoldDB" id="A0AAI9ZF41"/>
<dbReference type="GeneID" id="85476264"/>